<organism evidence="1 2">
    <name type="scientific">Archangium gephyra</name>
    <dbReference type="NCBI Taxonomy" id="48"/>
    <lineage>
        <taxon>Bacteria</taxon>
        <taxon>Pseudomonadati</taxon>
        <taxon>Myxococcota</taxon>
        <taxon>Myxococcia</taxon>
        <taxon>Myxococcales</taxon>
        <taxon>Cystobacterineae</taxon>
        <taxon>Archangiaceae</taxon>
        <taxon>Archangium</taxon>
    </lineage>
</organism>
<sequence>MSVVLSLLLASVEIHASVDGAKPRPGWVYAKAGQSVTLHAVGKGASDFRWFRIEPTVGAIDNTTPSFHFENVTYAESELTSCRGEPQCAVDVKPTKLEPVSALPGVGTMAFRVEATVGGKTTSTPGLESTKYGGLTKDVFRVTLRRDDSLIGFATELINTPYIFGSAGPDGRNQSDLLIGSDCADLVIYARRRQGHRAQYTSSYEIDKQAPLVKSGTPRPGDLIHFPSVRHVAIFFEDRPPVGELNDEDLILHTCWAPPTVQRLKDTDCGAPPWRLLRFKD</sequence>
<proteinExistence type="predicted"/>
<dbReference type="InterPro" id="IPR038765">
    <property type="entry name" value="Papain-like_cys_pep_sf"/>
</dbReference>
<dbReference type="Proteomes" id="UP000249061">
    <property type="component" value="Unassembled WGS sequence"/>
</dbReference>
<dbReference type="EMBL" id="QFQP01000002">
    <property type="protein sequence ID" value="PZR17326.1"/>
    <property type="molecule type" value="Genomic_DNA"/>
</dbReference>
<evidence type="ECO:0000313" key="2">
    <source>
        <dbReference type="Proteomes" id="UP000249061"/>
    </source>
</evidence>
<evidence type="ECO:0008006" key="3">
    <source>
        <dbReference type="Google" id="ProtNLM"/>
    </source>
</evidence>
<dbReference type="SUPFAM" id="SSF54001">
    <property type="entry name" value="Cysteine proteinases"/>
    <property type="match status" value="1"/>
</dbReference>
<comment type="caution">
    <text evidence="1">The sequence shown here is derived from an EMBL/GenBank/DDBJ whole genome shotgun (WGS) entry which is preliminary data.</text>
</comment>
<accession>A0A2W5TYC8</accession>
<reference evidence="1 2" key="1">
    <citation type="submission" date="2017-08" db="EMBL/GenBank/DDBJ databases">
        <title>Infants hospitalized years apart are colonized by the same room-sourced microbial strains.</title>
        <authorList>
            <person name="Brooks B."/>
            <person name="Olm M.R."/>
            <person name="Firek B.A."/>
            <person name="Baker R."/>
            <person name="Thomas B.C."/>
            <person name="Morowitz M.J."/>
            <person name="Banfield J.F."/>
        </authorList>
    </citation>
    <scope>NUCLEOTIDE SEQUENCE [LARGE SCALE GENOMIC DNA]</scope>
    <source>
        <strain evidence="1">S2_003_000_R2_14</strain>
    </source>
</reference>
<gene>
    <name evidence="1" type="ORF">DI536_03090</name>
</gene>
<protein>
    <recommendedName>
        <fullName evidence="3">NlpC/P60 domain-containing protein</fullName>
    </recommendedName>
</protein>
<evidence type="ECO:0000313" key="1">
    <source>
        <dbReference type="EMBL" id="PZR17326.1"/>
    </source>
</evidence>
<name>A0A2W5TYC8_9BACT</name>
<dbReference type="AlphaFoldDB" id="A0A2W5TYC8"/>
<dbReference type="Gene3D" id="3.90.1720.10">
    <property type="entry name" value="endopeptidase domain like (from Nostoc punctiforme)"/>
    <property type="match status" value="1"/>
</dbReference>